<sequence>MNKQYIVLFEKLLNCVRSKIYQDLSKKNKPIIYHFLESFSPNLIRVILYNMMSFPTCNKQNNDISIIDKSQEVTTIMLDQGLFLTCNSSESHVEIYNRKKDFFKSKITRPINNISNELSKKEKLENLLKQQFINYYDEIITQNLSGKEKSVKLKKMTIIYDKFCTKFYCYEDDVKDILGQYRCAILPKMRKKQKKDIQRLNKNRESNTHTMNLENSYKFIYIRQTIQNDFKNLFVQKRLVLNSYTLDEAFDMLWQELFNDYEFKLGFKPYSHNDLINYPAEFYIFVVISKIYIMDKYSIKYYQYIKKGCYDIAISLHNQL</sequence>
<dbReference type="KEGG" id="sdl:Sdel_0960"/>
<proteinExistence type="predicted"/>
<dbReference type="AlphaFoldDB" id="D1B1M0"/>
<evidence type="ECO:0000313" key="1">
    <source>
        <dbReference type="EMBL" id="ACZ11990.1"/>
    </source>
</evidence>
<organism evidence="1 2">
    <name type="scientific">Sulfurospirillum deleyianum (strain ATCC 51133 / DSM 6946 / 5175)</name>
    <dbReference type="NCBI Taxonomy" id="525898"/>
    <lineage>
        <taxon>Bacteria</taxon>
        <taxon>Pseudomonadati</taxon>
        <taxon>Campylobacterota</taxon>
        <taxon>Epsilonproteobacteria</taxon>
        <taxon>Campylobacterales</taxon>
        <taxon>Sulfurospirillaceae</taxon>
        <taxon>Sulfurospirillum</taxon>
    </lineage>
</organism>
<gene>
    <name evidence="1" type="ordered locus">Sdel_0960</name>
</gene>
<keyword evidence="2" id="KW-1185">Reference proteome</keyword>
<dbReference type="Proteomes" id="UP000002222">
    <property type="component" value="Chromosome"/>
</dbReference>
<reference evidence="1 2" key="2">
    <citation type="journal article" date="2010" name="Stand. Genomic Sci.">
        <title>Complete genome sequence of Sulfurospirillum deleyianum type strain (5175).</title>
        <authorList>
            <person name="Sikorski J."/>
            <person name="Lapidus A."/>
            <person name="Copeland A."/>
            <person name="Glavina Del Rio T."/>
            <person name="Nolan M."/>
            <person name="Lucas S."/>
            <person name="Chen F."/>
            <person name="Tice H."/>
            <person name="Cheng J.F."/>
            <person name="Saunders E."/>
            <person name="Bruce D."/>
            <person name="Goodwin L."/>
            <person name="Pitluck S."/>
            <person name="Ovchinnikova G."/>
            <person name="Pati A."/>
            <person name="Ivanova N."/>
            <person name="Mavromatis K."/>
            <person name="Chen A."/>
            <person name="Palaniappan K."/>
            <person name="Chain P."/>
            <person name="Land M."/>
            <person name="Hauser L."/>
            <person name="Chang Y.J."/>
            <person name="Jeffries C.D."/>
            <person name="Brettin T."/>
            <person name="Detter J.C."/>
            <person name="Han C."/>
            <person name="Rohde M."/>
            <person name="Lang E."/>
            <person name="Spring S."/>
            <person name="Goker M."/>
            <person name="Bristow J."/>
            <person name="Eisen J.A."/>
            <person name="Markowitz V."/>
            <person name="Hugenholtz P."/>
            <person name="Kyrpides N.C."/>
            <person name="Klenk H.P."/>
        </authorList>
    </citation>
    <scope>NUCLEOTIDE SEQUENCE [LARGE SCALE GENOMIC DNA]</scope>
    <source>
        <strain evidence="2">ATCC 51133 / DSM 6946 / 5175</strain>
    </source>
</reference>
<accession>D1B1M0</accession>
<dbReference type="RefSeq" id="WP_012856750.1">
    <property type="nucleotide sequence ID" value="NC_013512.1"/>
</dbReference>
<dbReference type="EMBL" id="CP001816">
    <property type="protein sequence ID" value="ACZ11990.1"/>
    <property type="molecule type" value="Genomic_DNA"/>
</dbReference>
<dbReference type="HOGENOM" id="CLU_868570_0_0_7"/>
<evidence type="ECO:0000313" key="2">
    <source>
        <dbReference type="Proteomes" id="UP000002222"/>
    </source>
</evidence>
<reference evidence="2" key="1">
    <citation type="submission" date="2009-11" db="EMBL/GenBank/DDBJ databases">
        <title>The complete genome of Sulfurospirillum deleyianum DSM 6946.</title>
        <authorList>
            <consortium name="US DOE Joint Genome Institute (JGI-PGF)"/>
            <person name="Lucas S."/>
            <person name="Copeland A."/>
            <person name="Lapidus A."/>
            <person name="Glavina del Rio T."/>
            <person name="Dalin E."/>
            <person name="Tice H."/>
            <person name="Bruce D."/>
            <person name="Goodwin L."/>
            <person name="Pitluck S."/>
            <person name="Kyrpides N."/>
            <person name="Mavromatis K."/>
            <person name="Ivanova N."/>
            <person name="Ovchinnikova G."/>
            <person name="Munk A.C."/>
            <person name="Lu M."/>
            <person name="Brettin T."/>
            <person name="Detter J.C."/>
            <person name="Han C."/>
            <person name="Tapia R."/>
            <person name="Larimer F."/>
            <person name="Land M."/>
            <person name="Hauser L."/>
            <person name="Markowitz V."/>
            <person name="Cheng J.F."/>
            <person name="Hugenholtz P."/>
            <person name="Woyke T."/>
            <person name="Wu D."/>
            <person name="Aumann P."/>
            <person name="Schneider S."/>
            <person name="Lang E."/>
            <person name="Spring S."/>
            <person name="Klenk H.P."/>
            <person name="Eisen J.A."/>
        </authorList>
    </citation>
    <scope>NUCLEOTIDE SEQUENCE [LARGE SCALE GENOMIC DNA]</scope>
    <source>
        <strain evidence="2">ATCC 51133 / DSM 6946 / 5175</strain>
    </source>
</reference>
<protein>
    <submittedName>
        <fullName evidence="1">Uncharacterized protein</fullName>
    </submittedName>
</protein>
<name>D1B1M0_SULD5</name>